<dbReference type="SUPFAM" id="SSF52540">
    <property type="entry name" value="P-loop containing nucleoside triphosphate hydrolases"/>
    <property type="match status" value="1"/>
</dbReference>
<dbReference type="PANTHER" id="PTHR11669">
    <property type="entry name" value="REPLICATION FACTOR C / DNA POLYMERASE III GAMMA-TAU SUBUNIT"/>
    <property type="match status" value="1"/>
</dbReference>
<dbReference type="Proteomes" id="UP001321861">
    <property type="component" value="Chromosome"/>
</dbReference>
<dbReference type="RefSeq" id="WP_317634605.1">
    <property type="nucleotide sequence ID" value="NZ_AP026802.1"/>
</dbReference>
<dbReference type="GO" id="GO:0006261">
    <property type="term" value="P:DNA-templated DNA replication"/>
    <property type="evidence" value="ECO:0007669"/>
    <property type="project" value="TreeGrafter"/>
</dbReference>
<name>A0AAU9DXC8_9LACO</name>
<sequence length="261" mass="30215">MTNEFHFQEFKQRIDQGILSHAYILNGLDSTELKETMQAILLYYYCQNPNKQNNGSCRSCPNCLAILNHEFAGVSEINDHQQMIKIDQVRDLTNSADYSDLGQKAKFFVIQHAELMNENAQNALLKHLESPGSDRYFFLLTRNLHLLLPTIKSRTEVVYFGAEKSSFAELTHPTVDEFVRLLRKKNPMAYVLLTTEMKSIIKELGEEFVLYALWNAYRKTDLDAVSAVELSKLNKNLPRLGYQLDFQRLMEKFCIEVLSED</sequence>
<dbReference type="InterPro" id="IPR027417">
    <property type="entry name" value="P-loop_NTPase"/>
</dbReference>
<accession>A0AAU9DXC8</accession>
<dbReference type="EMBL" id="AP026802">
    <property type="protein sequence ID" value="BDR58773.1"/>
    <property type="molecule type" value="Genomic_DNA"/>
</dbReference>
<proteinExistence type="predicted"/>
<evidence type="ECO:0000313" key="1">
    <source>
        <dbReference type="EMBL" id="BDR58773.1"/>
    </source>
</evidence>
<dbReference type="PANTHER" id="PTHR11669:SF8">
    <property type="entry name" value="DNA POLYMERASE III SUBUNIT DELTA"/>
    <property type="match status" value="1"/>
</dbReference>
<evidence type="ECO:0008006" key="3">
    <source>
        <dbReference type="Google" id="ProtNLM"/>
    </source>
</evidence>
<keyword evidence="2" id="KW-1185">Reference proteome</keyword>
<evidence type="ECO:0000313" key="2">
    <source>
        <dbReference type="Proteomes" id="UP001321861"/>
    </source>
</evidence>
<organism evidence="1 2">
    <name type="scientific">Xylocopilactobacillus apicola</name>
    <dbReference type="NCBI Taxonomy" id="2932184"/>
    <lineage>
        <taxon>Bacteria</taxon>
        <taxon>Bacillati</taxon>
        <taxon>Bacillota</taxon>
        <taxon>Bacilli</taxon>
        <taxon>Lactobacillales</taxon>
        <taxon>Lactobacillaceae</taxon>
        <taxon>Xylocopilactobacillus</taxon>
    </lineage>
</organism>
<protein>
    <recommendedName>
        <fullName evidence="3">DNA polymerase III subunit delta</fullName>
    </recommendedName>
</protein>
<dbReference type="InterPro" id="IPR050238">
    <property type="entry name" value="DNA_Rep/Repair_Clamp_Loader"/>
</dbReference>
<dbReference type="AlphaFoldDB" id="A0AAU9DXC8"/>
<dbReference type="KEGG" id="xap:XA3_12140"/>
<dbReference type="Pfam" id="PF13177">
    <property type="entry name" value="DNA_pol3_delta2"/>
    <property type="match status" value="1"/>
</dbReference>
<dbReference type="Gene3D" id="3.40.50.300">
    <property type="entry name" value="P-loop containing nucleotide triphosphate hydrolases"/>
    <property type="match status" value="1"/>
</dbReference>
<reference evidence="1 2" key="1">
    <citation type="journal article" date="2023" name="Microbiol. Spectr.">
        <title>Symbiosis of Carpenter Bees with Uncharacterized Lactic Acid Bacteria Showing NAD Auxotrophy.</title>
        <authorList>
            <person name="Kawasaki S."/>
            <person name="Ozawa K."/>
            <person name="Mori T."/>
            <person name="Yamamoto A."/>
            <person name="Ito M."/>
            <person name="Ohkuma M."/>
            <person name="Sakamoto M."/>
            <person name="Matsutani M."/>
        </authorList>
    </citation>
    <scope>NUCLEOTIDE SEQUENCE [LARGE SCALE GENOMIC DNA]</scope>
    <source>
        <strain evidence="1 2">XA3</strain>
    </source>
</reference>
<gene>
    <name evidence="1" type="ORF">XA3_12140</name>
</gene>